<sequence length="397" mass="43702">MSVWDQIVGQKTAVKIFETAAHSARALRQANEQQTEDSALTRQMSHAWLVTGPPGAGRSVAALAFAAALQCEDPQTPGCGQCGECRRVLKGTHPDVKVVTTERLIIKMEEIASLVTLAQQAPAGGKWRVILMEDADRMVERTSNLLLKAIEEPPPRTVWLLCTTQPGDVLPTIRSRCRHVSLVTPSVEEVAQLLIEKHGVASETARQAAAMSQSHIGVAKSLARDPAELERRRKILLSATTTSSVGEAALLAQKLVEAAKTDASKRAEEKDQQELTQLRRALGYDQEGTRLPPALKAQETALKADQKRRSTRYLRDSLDRVLLNLLGFYRDVYLLQSGAQVPLINVDLMEAITRLAKGSAPQRTVQRMDAIRTARRRLAANVTPLLTMEAMMMDLRQ</sequence>
<dbReference type="PANTHER" id="PTHR11669">
    <property type="entry name" value="REPLICATION FACTOR C / DNA POLYMERASE III GAMMA-TAU SUBUNIT"/>
    <property type="match status" value="1"/>
</dbReference>
<accession>A0AAJ1EXL3</accession>
<keyword evidence="2" id="KW-0548">Nucleotidyltransferase</keyword>
<dbReference type="InterPro" id="IPR003593">
    <property type="entry name" value="AAA+_ATPase"/>
</dbReference>
<dbReference type="Pfam" id="PF13177">
    <property type="entry name" value="DNA_pol3_delta2"/>
    <property type="match status" value="1"/>
</dbReference>
<organism evidence="2 3">
    <name type="scientific">Varibaculum cambriense</name>
    <dbReference type="NCBI Taxonomy" id="184870"/>
    <lineage>
        <taxon>Bacteria</taxon>
        <taxon>Bacillati</taxon>
        <taxon>Actinomycetota</taxon>
        <taxon>Actinomycetes</taxon>
        <taxon>Actinomycetales</taxon>
        <taxon>Actinomycetaceae</taxon>
        <taxon>Varibaculum</taxon>
    </lineage>
</organism>
<evidence type="ECO:0000313" key="3">
    <source>
        <dbReference type="Proteomes" id="UP001200537"/>
    </source>
</evidence>
<dbReference type="GO" id="GO:0006261">
    <property type="term" value="P:DNA-templated DNA replication"/>
    <property type="evidence" value="ECO:0007669"/>
    <property type="project" value="TreeGrafter"/>
</dbReference>
<dbReference type="InterPro" id="IPR004622">
    <property type="entry name" value="DNA_pol_HolB"/>
</dbReference>
<dbReference type="Proteomes" id="UP001200537">
    <property type="component" value="Unassembled WGS sequence"/>
</dbReference>
<reference evidence="2" key="1">
    <citation type="submission" date="2022-01" db="EMBL/GenBank/DDBJ databases">
        <title>Collection of gut derived symbiotic bacterial strains cultured from healthy donors.</title>
        <authorList>
            <person name="Lin H."/>
            <person name="Kohout C."/>
            <person name="Waligurski E."/>
            <person name="Pamer E.G."/>
        </authorList>
    </citation>
    <scope>NUCLEOTIDE SEQUENCE</scope>
    <source>
        <strain evidence="2">DFI.7.46</strain>
    </source>
</reference>
<dbReference type="GO" id="GO:0008408">
    <property type="term" value="F:3'-5' exonuclease activity"/>
    <property type="evidence" value="ECO:0007669"/>
    <property type="project" value="InterPro"/>
</dbReference>
<dbReference type="EMBL" id="JAKNHJ010000012">
    <property type="protein sequence ID" value="MCG4618159.1"/>
    <property type="molecule type" value="Genomic_DNA"/>
</dbReference>
<evidence type="ECO:0000313" key="2">
    <source>
        <dbReference type="EMBL" id="MCG4618159.1"/>
    </source>
</evidence>
<dbReference type="RefSeq" id="WP_238128147.1">
    <property type="nucleotide sequence ID" value="NZ_JAKNHJ010000012.1"/>
</dbReference>
<dbReference type="SMART" id="SM00382">
    <property type="entry name" value="AAA"/>
    <property type="match status" value="1"/>
</dbReference>
<dbReference type="EC" id="2.7.7.7" evidence="2"/>
<evidence type="ECO:0000259" key="1">
    <source>
        <dbReference type="SMART" id="SM00382"/>
    </source>
</evidence>
<dbReference type="Gene3D" id="3.40.50.300">
    <property type="entry name" value="P-loop containing nucleotide triphosphate hydrolases"/>
    <property type="match status" value="1"/>
</dbReference>
<feature type="domain" description="AAA+ ATPase" evidence="1">
    <location>
        <begin position="44"/>
        <end position="184"/>
    </location>
</feature>
<name>A0AAJ1EXL3_9ACTO</name>
<dbReference type="AlphaFoldDB" id="A0AAJ1EXL3"/>
<dbReference type="InterPro" id="IPR050238">
    <property type="entry name" value="DNA_Rep/Repair_Clamp_Loader"/>
</dbReference>
<dbReference type="SUPFAM" id="SSF52540">
    <property type="entry name" value="P-loop containing nucleoside triphosphate hydrolases"/>
    <property type="match status" value="1"/>
</dbReference>
<protein>
    <submittedName>
        <fullName evidence="2">DNA polymerase III subunit delta</fullName>
        <ecNumber evidence="2">2.7.7.7</ecNumber>
    </submittedName>
</protein>
<keyword evidence="2" id="KW-0808">Transferase</keyword>
<dbReference type="NCBIfam" id="NF005926">
    <property type="entry name" value="PRK07940.1"/>
    <property type="match status" value="1"/>
</dbReference>
<proteinExistence type="predicted"/>
<dbReference type="InterPro" id="IPR027417">
    <property type="entry name" value="P-loop_NTPase"/>
</dbReference>
<comment type="caution">
    <text evidence="2">The sequence shown here is derived from an EMBL/GenBank/DDBJ whole genome shotgun (WGS) entry which is preliminary data.</text>
</comment>
<dbReference type="PANTHER" id="PTHR11669:SF8">
    <property type="entry name" value="DNA POLYMERASE III SUBUNIT DELTA"/>
    <property type="match status" value="1"/>
</dbReference>
<dbReference type="GO" id="GO:0003887">
    <property type="term" value="F:DNA-directed DNA polymerase activity"/>
    <property type="evidence" value="ECO:0007669"/>
    <property type="project" value="UniProtKB-EC"/>
</dbReference>
<dbReference type="NCBIfam" id="TIGR00678">
    <property type="entry name" value="holB"/>
    <property type="match status" value="1"/>
</dbReference>
<gene>
    <name evidence="2" type="ORF">L0M99_06595</name>
</gene>